<dbReference type="InterPro" id="IPR023393">
    <property type="entry name" value="START-like_dom_sf"/>
</dbReference>
<dbReference type="GO" id="GO:0051301">
    <property type="term" value="P:cell division"/>
    <property type="evidence" value="ECO:0007669"/>
    <property type="project" value="UniProtKB-KW"/>
</dbReference>
<keyword evidence="2" id="KW-1185">Reference proteome</keyword>
<dbReference type="Proteomes" id="UP000292884">
    <property type="component" value="Unassembled WGS sequence"/>
</dbReference>
<dbReference type="SUPFAM" id="SSF55961">
    <property type="entry name" value="Bet v1-like"/>
    <property type="match status" value="1"/>
</dbReference>
<dbReference type="EMBL" id="SJSK01000003">
    <property type="protein sequence ID" value="TCC90638.1"/>
    <property type="molecule type" value="Genomic_DNA"/>
</dbReference>
<keyword evidence="1" id="KW-0132">Cell division</keyword>
<reference evidence="1 2" key="1">
    <citation type="submission" date="2019-02" db="EMBL/GenBank/DDBJ databases">
        <title>Pedobacter sp. RP-1-13 sp. nov., isolated from Arctic soil.</title>
        <authorList>
            <person name="Dahal R.H."/>
        </authorList>
    </citation>
    <scope>NUCLEOTIDE SEQUENCE [LARGE SCALE GENOMIC DNA]</scope>
    <source>
        <strain evidence="1 2">RP-1-13</strain>
    </source>
</reference>
<dbReference type="Gene3D" id="3.30.530.20">
    <property type="match status" value="1"/>
</dbReference>
<gene>
    <name evidence="1" type="ORF">EZ428_14750</name>
</gene>
<protein>
    <submittedName>
        <fullName evidence="1">Cell division protein</fullName>
    </submittedName>
</protein>
<comment type="caution">
    <text evidence="1">The sequence shown here is derived from an EMBL/GenBank/DDBJ whole genome shotgun (WGS) entry which is preliminary data.</text>
</comment>
<proteinExistence type="predicted"/>
<dbReference type="AlphaFoldDB" id="A0A4R0MU49"/>
<keyword evidence="1" id="KW-0131">Cell cycle</keyword>
<organism evidence="1 2">
    <name type="scientific">Pedobacter frigiditerrae</name>
    <dbReference type="NCBI Taxonomy" id="2530452"/>
    <lineage>
        <taxon>Bacteria</taxon>
        <taxon>Pseudomonadati</taxon>
        <taxon>Bacteroidota</taxon>
        <taxon>Sphingobacteriia</taxon>
        <taxon>Sphingobacteriales</taxon>
        <taxon>Sphingobacteriaceae</taxon>
        <taxon>Pedobacter</taxon>
    </lineage>
</organism>
<evidence type="ECO:0000313" key="1">
    <source>
        <dbReference type="EMBL" id="TCC90638.1"/>
    </source>
</evidence>
<dbReference type="OrthoDB" id="9801773at2"/>
<accession>A0A4R0MU49</accession>
<dbReference type="CDD" id="cd07820">
    <property type="entry name" value="SRPBCC_3"/>
    <property type="match status" value="1"/>
</dbReference>
<name>A0A4R0MU49_9SPHI</name>
<evidence type="ECO:0000313" key="2">
    <source>
        <dbReference type="Proteomes" id="UP000292884"/>
    </source>
</evidence>
<sequence>MEDGTEIVLHISINAPIQIVFDCARSIDIHQLSTAKTNEKAIAGRTSGLCELGDEVTWKAKHFGIYQTLSSKITKLKAPHYFQDCMIKGAFSFIKHDHFFEEKDGITIMKDIFAYGVPYGIFGSLFNKIILKKYMTNLLITRNQVIKEVSEKNPQII</sequence>